<comment type="caution">
    <text evidence="2">The sequence shown here is derived from an EMBL/GenBank/DDBJ whole genome shotgun (WGS) entry which is preliminary data.</text>
</comment>
<gene>
    <name evidence="2" type="ORF">V6N12_061666</name>
</gene>
<evidence type="ECO:0000313" key="2">
    <source>
        <dbReference type="EMBL" id="KAK8548760.1"/>
    </source>
</evidence>
<evidence type="ECO:0000256" key="1">
    <source>
        <dbReference type="SAM" id="MobiDB-lite"/>
    </source>
</evidence>
<dbReference type="Proteomes" id="UP001472677">
    <property type="component" value="Unassembled WGS sequence"/>
</dbReference>
<dbReference type="EMBL" id="JBBPBM010000021">
    <property type="protein sequence ID" value="KAK8548760.1"/>
    <property type="molecule type" value="Genomic_DNA"/>
</dbReference>
<feature type="compositionally biased region" description="Polar residues" evidence="1">
    <location>
        <begin position="11"/>
        <end position="27"/>
    </location>
</feature>
<keyword evidence="3" id="KW-1185">Reference proteome</keyword>
<sequence>MKNNELKNRETGNNLNIHVGESSSDSWDTLGKPRLKRVLGHVDEEVLKKLEKCLIGTMAKSKAKMIVDRSLESSSDSSSVPDHYTGATNMSRSNCNGEDEVARAICLEKGPLVDVISSKLNAGRSLGETIFLGNIQSQEMQPPNQMKNSNPFQTSSEAVRSVLSVTSVEAIGPYIQVDHPVVSWVDVVARHTPEQMSQGDRAGEVITRMHNQNRELDPVTGPEGCEAHSHRIPADKAMDREEFSRSQVHFSTPSTILNVLAASIGEPRRCRMITPASQCAWIDKSSTMFHGLPCFHVERAGKMLKEPKT</sequence>
<reference evidence="2 3" key="1">
    <citation type="journal article" date="2024" name="G3 (Bethesda)">
        <title>Genome assembly of Hibiscus sabdariffa L. provides insights into metabolisms of medicinal natural products.</title>
        <authorList>
            <person name="Kim T."/>
        </authorList>
    </citation>
    <scope>NUCLEOTIDE SEQUENCE [LARGE SCALE GENOMIC DNA]</scope>
    <source>
        <strain evidence="2">TK-2024</strain>
        <tissue evidence="2">Old leaves</tissue>
    </source>
</reference>
<protein>
    <submittedName>
        <fullName evidence="2">Uncharacterized protein</fullName>
    </submittedName>
</protein>
<accession>A0ABR2DXQ8</accession>
<feature type="region of interest" description="Disordered" evidence="1">
    <location>
        <begin position="70"/>
        <end position="94"/>
    </location>
</feature>
<evidence type="ECO:0000313" key="3">
    <source>
        <dbReference type="Proteomes" id="UP001472677"/>
    </source>
</evidence>
<name>A0ABR2DXQ8_9ROSI</name>
<proteinExistence type="predicted"/>
<organism evidence="2 3">
    <name type="scientific">Hibiscus sabdariffa</name>
    <name type="common">roselle</name>
    <dbReference type="NCBI Taxonomy" id="183260"/>
    <lineage>
        <taxon>Eukaryota</taxon>
        <taxon>Viridiplantae</taxon>
        <taxon>Streptophyta</taxon>
        <taxon>Embryophyta</taxon>
        <taxon>Tracheophyta</taxon>
        <taxon>Spermatophyta</taxon>
        <taxon>Magnoliopsida</taxon>
        <taxon>eudicotyledons</taxon>
        <taxon>Gunneridae</taxon>
        <taxon>Pentapetalae</taxon>
        <taxon>rosids</taxon>
        <taxon>malvids</taxon>
        <taxon>Malvales</taxon>
        <taxon>Malvaceae</taxon>
        <taxon>Malvoideae</taxon>
        <taxon>Hibiscus</taxon>
    </lineage>
</organism>
<feature type="compositionally biased region" description="Basic and acidic residues" evidence="1">
    <location>
        <begin position="1"/>
        <end position="10"/>
    </location>
</feature>
<feature type="region of interest" description="Disordered" evidence="1">
    <location>
        <begin position="1"/>
        <end position="28"/>
    </location>
</feature>